<proteinExistence type="predicted"/>
<organism evidence="1 2">
    <name type="scientific">Aristaeella hokkaidonensis</name>
    <dbReference type="NCBI Taxonomy" id="3046382"/>
    <lineage>
        <taxon>Bacteria</taxon>
        <taxon>Bacillati</taxon>
        <taxon>Bacillota</taxon>
        <taxon>Clostridia</taxon>
        <taxon>Eubacteriales</taxon>
        <taxon>Aristaeellaceae</taxon>
        <taxon>Aristaeella</taxon>
    </lineage>
</organism>
<gene>
    <name evidence="1" type="ORF">JYE49_14165</name>
</gene>
<name>A0AC61MWK6_9FIRM</name>
<accession>A0AC61MWK6</accession>
<evidence type="ECO:0000313" key="2">
    <source>
        <dbReference type="Proteomes" id="UP000682782"/>
    </source>
</evidence>
<evidence type="ECO:0000313" key="1">
    <source>
        <dbReference type="EMBL" id="QUC66962.1"/>
    </source>
</evidence>
<dbReference type="EMBL" id="CP068393">
    <property type="protein sequence ID" value="QUC66962.1"/>
    <property type="molecule type" value="Genomic_DNA"/>
</dbReference>
<reference evidence="1" key="1">
    <citation type="submission" date="2021-01" db="EMBL/GenBank/DDBJ databases">
        <title>Complete genome sequence of Clostridiales bacterium R-7.</title>
        <authorList>
            <person name="Mahoney-Kurpe S.C."/>
            <person name="Palevich N."/>
            <person name="Koike S."/>
            <person name="Moon C.D."/>
            <person name="Attwood G.T."/>
        </authorList>
    </citation>
    <scope>NUCLEOTIDE SEQUENCE</scope>
    <source>
        <strain evidence="1">R-7</strain>
    </source>
</reference>
<protein>
    <submittedName>
        <fullName evidence="1">RNA polymerase sigma factor</fullName>
    </submittedName>
</protein>
<dbReference type="Proteomes" id="UP000682782">
    <property type="component" value="Chromosome"/>
</dbReference>
<keyword evidence="2" id="KW-1185">Reference proteome</keyword>
<sequence length="158" mass="18774">MTEFEFEQQVTALTQKMYRVSASLLRSPQDRQDAVQECVWKAWRKLPQLRDESLFTAWIMRILVNECKRLCHSHWREVTVEEIEIEQPDGMDNRLRDEALHTAVMQLPEKLRLAVTLYYIDGFSLRETAHILHCPEGTVKQRLHRARTTLRVLLEEEV</sequence>